<dbReference type="InterPro" id="IPR016181">
    <property type="entry name" value="Acyl_CoA_acyltransferase"/>
</dbReference>
<gene>
    <name evidence="2" type="ORF">PEBR_42295</name>
</gene>
<dbReference type="InterPro" id="IPR000182">
    <property type="entry name" value="GNAT_dom"/>
</dbReference>
<accession>A0A1S9R887</accession>
<dbReference type="InterPro" id="IPR036188">
    <property type="entry name" value="FAD/NAD-bd_sf"/>
</dbReference>
<evidence type="ECO:0000313" key="2">
    <source>
        <dbReference type="EMBL" id="OOQ81625.1"/>
    </source>
</evidence>
<organism evidence="2 3">
    <name type="scientific">Penicillium brasilianum</name>
    <dbReference type="NCBI Taxonomy" id="104259"/>
    <lineage>
        <taxon>Eukaryota</taxon>
        <taxon>Fungi</taxon>
        <taxon>Dikarya</taxon>
        <taxon>Ascomycota</taxon>
        <taxon>Pezizomycotina</taxon>
        <taxon>Eurotiomycetes</taxon>
        <taxon>Eurotiomycetidae</taxon>
        <taxon>Eurotiales</taxon>
        <taxon>Aspergillaceae</taxon>
        <taxon>Penicillium</taxon>
    </lineage>
</organism>
<evidence type="ECO:0000313" key="3">
    <source>
        <dbReference type="Proteomes" id="UP000190744"/>
    </source>
</evidence>
<proteinExistence type="predicted"/>
<dbReference type="PANTHER" id="PTHR43305:SF1">
    <property type="entry name" value="FAMILY N-ACETYLTRANSFERASE, PUTATIVE (AFU_ORTHOLOGUE AFUA_2G01380)-RELATED"/>
    <property type="match status" value="1"/>
</dbReference>
<dbReference type="Proteomes" id="UP000190744">
    <property type="component" value="Unassembled WGS sequence"/>
</dbReference>
<dbReference type="InterPro" id="IPR052777">
    <property type="entry name" value="Acetyltransferase_Enz"/>
</dbReference>
<protein>
    <recommendedName>
        <fullName evidence="1">N-acetyltransferase domain-containing protein</fullName>
    </recommendedName>
</protein>
<evidence type="ECO:0000259" key="1">
    <source>
        <dbReference type="PROSITE" id="PS51186"/>
    </source>
</evidence>
<dbReference type="Gene3D" id="3.40.630.30">
    <property type="match status" value="1"/>
</dbReference>
<feature type="domain" description="N-acetyltransferase" evidence="1">
    <location>
        <begin position="3"/>
        <end position="179"/>
    </location>
</feature>
<dbReference type="CDD" id="cd04301">
    <property type="entry name" value="NAT_SF"/>
    <property type="match status" value="1"/>
</dbReference>
<dbReference type="EMBL" id="LJBN01000242">
    <property type="protein sequence ID" value="OOQ81625.1"/>
    <property type="molecule type" value="Genomic_DNA"/>
</dbReference>
<comment type="caution">
    <text evidence="2">The sequence shown here is derived from an EMBL/GenBank/DDBJ whole genome shotgun (WGS) entry which is preliminary data.</text>
</comment>
<dbReference type="Gene3D" id="3.50.50.60">
    <property type="entry name" value="FAD/NAD(P)-binding domain"/>
    <property type="match status" value="1"/>
</dbReference>
<name>A0A1S9R887_PENBI</name>
<dbReference type="PANTHER" id="PTHR43305">
    <property type="entry name" value="FAMILY N-ACETYLTRANSFERASE, PUTATIVE (AFU_ORTHOLOGUE AFUA_2G01380)-RELATED"/>
    <property type="match status" value="1"/>
</dbReference>
<reference evidence="3" key="1">
    <citation type="submission" date="2015-09" db="EMBL/GenBank/DDBJ databases">
        <authorList>
            <person name="Fill T.P."/>
            <person name="Baretta J.F."/>
            <person name="de Almeida L.G."/>
            <person name="Rocha M."/>
            <person name="de Souza D.H."/>
            <person name="Malavazi I."/>
            <person name="Cerdeira L.T."/>
            <person name="Hong H."/>
            <person name="Samborskyy M."/>
            <person name="de Vasconcelos A.T."/>
            <person name="Leadlay P."/>
            <person name="Rodrigues-Filho E."/>
        </authorList>
    </citation>
    <scope>NUCLEOTIDE SEQUENCE [LARGE SCALE GENOMIC DNA]</scope>
    <source>
        <strain evidence="3">LaBioMMi 136</strain>
    </source>
</reference>
<dbReference type="GO" id="GO:0016747">
    <property type="term" value="F:acyltransferase activity, transferring groups other than amino-acyl groups"/>
    <property type="evidence" value="ECO:0007669"/>
    <property type="project" value="InterPro"/>
</dbReference>
<dbReference type="AlphaFoldDB" id="A0A1S9R887"/>
<dbReference type="Pfam" id="PF13508">
    <property type="entry name" value="Acetyltransf_7"/>
    <property type="match status" value="1"/>
</dbReference>
<dbReference type="SUPFAM" id="SSF55729">
    <property type="entry name" value="Acyl-CoA N-acyltransferases (Nat)"/>
    <property type="match status" value="1"/>
</dbReference>
<sequence length="319" mass="34711">MAVHIEQAQFPADTAAIHSLFSGYAASLGIDLTFQSFEDELNSLPGKYAIAQGGALLIARARNYDTPTGPKPATPADPLTTPQIESVIGCVGLRRNDGHWCEMKRLYVIPETRGLRLGDRLVEAILLQAKALGYRGIRLDTLPDMVAAQRLYRRHGFVEIEPYYDTPLKGTIFMGCHAALLADAVHPFQPCKTSTAPMTDVGIPPNDKLSINMGQGGAMAIADAVGIATLHHLGTLPENIRASLQMHQSSRRPRVEKVLKFTRMNGGDDNDTAGGGITLADMVKFIGIYFSYNEIEQCKSLLAQQAGDQETETDGIRNF</sequence>
<dbReference type="PROSITE" id="PS51186">
    <property type="entry name" value="GNAT"/>
    <property type="match status" value="1"/>
</dbReference>